<dbReference type="Proteomes" id="UP000245629">
    <property type="component" value="Chromosome 3"/>
</dbReference>
<gene>
    <name evidence="3" type="ORF">DEW08_20435</name>
</gene>
<protein>
    <recommendedName>
        <fullName evidence="2">Ribbon-helix-helix domain-containing protein</fullName>
    </recommendedName>
</protein>
<evidence type="ECO:0000313" key="4">
    <source>
        <dbReference type="Proteomes" id="UP000245629"/>
    </source>
</evidence>
<reference evidence="4" key="1">
    <citation type="submission" date="2018-05" db="EMBL/GenBank/DDBJ databases">
        <title>Azospirillum thermophila sp. nov., a novel isolated from hot spring.</title>
        <authorList>
            <person name="Zhao Z."/>
        </authorList>
    </citation>
    <scope>NUCLEOTIDE SEQUENCE [LARGE SCALE GENOMIC DNA]</scope>
    <source>
        <strain evidence="4">CFH 70021</strain>
    </source>
</reference>
<dbReference type="KEGG" id="azz:DEW08_20435"/>
<name>A0A2S2CVA2_9PROT</name>
<dbReference type="InterPro" id="IPR027373">
    <property type="entry name" value="RHH_dom"/>
</dbReference>
<accession>A0A2S2CVA2</accession>
<feature type="domain" description="Ribbon-helix-helix" evidence="2">
    <location>
        <begin position="7"/>
        <end position="68"/>
    </location>
</feature>
<keyword evidence="4" id="KW-1185">Reference proteome</keyword>
<feature type="compositionally biased region" description="Basic residues" evidence="1">
    <location>
        <begin position="95"/>
        <end position="104"/>
    </location>
</feature>
<organism evidence="3 4">
    <name type="scientific">Azospirillum thermophilum</name>
    <dbReference type="NCBI Taxonomy" id="2202148"/>
    <lineage>
        <taxon>Bacteria</taxon>
        <taxon>Pseudomonadati</taxon>
        <taxon>Pseudomonadota</taxon>
        <taxon>Alphaproteobacteria</taxon>
        <taxon>Rhodospirillales</taxon>
        <taxon>Azospirillaceae</taxon>
        <taxon>Azospirillum</taxon>
    </lineage>
</organism>
<evidence type="ECO:0000256" key="1">
    <source>
        <dbReference type="SAM" id="MobiDB-lite"/>
    </source>
</evidence>
<feature type="region of interest" description="Disordered" evidence="1">
    <location>
        <begin position="81"/>
        <end position="104"/>
    </location>
</feature>
<dbReference type="InterPro" id="IPR038268">
    <property type="entry name" value="RHH_sf"/>
</dbReference>
<proteinExistence type="predicted"/>
<sequence length="104" mass="11762">MEAALEFRNVRVNGRRTSMRLETQIWDALEDIARREGTDLNGLLTHLDMRRGKSSLASAARLYTLAYYRAAAEQSFPTDFERPAPIFRPQGAGHPHPHPHVHAA</sequence>
<dbReference type="Pfam" id="PF13467">
    <property type="entry name" value="RHH_4"/>
    <property type="match status" value="1"/>
</dbReference>
<evidence type="ECO:0000313" key="3">
    <source>
        <dbReference type="EMBL" id="AWK88443.1"/>
    </source>
</evidence>
<dbReference type="EMBL" id="CP029354">
    <property type="protein sequence ID" value="AWK88443.1"/>
    <property type="molecule type" value="Genomic_DNA"/>
</dbReference>
<evidence type="ECO:0000259" key="2">
    <source>
        <dbReference type="Pfam" id="PF13467"/>
    </source>
</evidence>
<dbReference type="OrthoDB" id="8479603at2"/>
<dbReference type="Gene3D" id="1.10.3990.20">
    <property type="entry name" value="protein bp1543"/>
    <property type="match status" value="1"/>
</dbReference>
<dbReference type="AlphaFoldDB" id="A0A2S2CVA2"/>